<evidence type="ECO:0000256" key="2">
    <source>
        <dbReference type="ARBA" id="ARBA00022801"/>
    </source>
</evidence>
<organism evidence="4 5">
    <name type="scientific">Tripterygium wilfordii</name>
    <name type="common">Thunder God vine</name>
    <dbReference type="NCBI Taxonomy" id="458696"/>
    <lineage>
        <taxon>Eukaryota</taxon>
        <taxon>Viridiplantae</taxon>
        <taxon>Streptophyta</taxon>
        <taxon>Embryophyta</taxon>
        <taxon>Tracheophyta</taxon>
        <taxon>Spermatophyta</taxon>
        <taxon>Magnoliopsida</taxon>
        <taxon>eudicotyledons</taxon>
        <taxon>Gunneridae</taxon>
        <taxon>Pentapetalae</taxon>
        <taxon>rosids</taxon>
        <taxon>fabids</taxon>
        <taxon>Celastrales</taxon>
        <taxon>Celastraceae</taxon>
        <taxon>Tripterygium</taxon>
    </lineage>
</organism>
<evidence type="ECO:0000313" key="4">
    <source>
        <dbReference type="EMBL" id="KAF5731703.1"/>
    </source>
</evidence>
<protein>
    <submittedName>
        <fullName evidence="4">Putative acyl-CoA thioesterase</fullName>
    </submittedName>
</protein>
<dbReference type="PANTHER" id="PTHR21660:SF12">
    <property type="entry name" value="OS07G0462700 PROTEIN"/>
    <property type="match status" value="1"/>
</dbReference>
<keyword evidence="5" id="KW-1185">Reference proteome</keyword>
<keyword evidence="2" id="KW-0378">Hydrolase</keyword>
<sequence>MAKASGSTIISEDMIEQNVNKVVGFFDNVGVSASVTGQLSSKDFYSSIIRNLLSADRVERGRVTCSFSVKPVVSNYFRSLHGGAVGAIAERVSIACARTMVAEDKELFLGEISISYLSTAPENAEVIVDGSVVRSGRNLTVVATEFTVKKTRKLVYTTRATFYHLPSAKL</sequence>
<dbReference type="CDD" id="cd03443">
    <property type="entry name" value="PaaI_thioesterase"/>
    <property type="match status" value="1"/>
</dbReference>
<accession>A0A7J7CC40</accession>
<dbReference type="InterPro" id="IPR039298">
    <property type="entry name" value="ACOT13"/>
</dbReference>
<comment type="similarity">
    <text evidence="1">Belongs to the thioesterase PaaI family.</text>
</comment>
<dbReference type="NCBIfam" id="TIGR00369">
    <property type="entry name" value="unchar_dom_1"/>
    <property type="match status" value="1"/>
</dbReference>
<dbReference type="Gene3D" id="3.10.129.10">
    <property type="entry name" value="Hotdog Thioesterase"/>
    <property type="match status" value="1"/>
</dbReference>
<dbReference type="Pfam" id="PF03061">
    <property type="entry name" value="4HBT"/>
    <property type="match status" value="1"/>
</dbReference>
<comment type="caution">
    <text evidence="4">The sequence shown here is derived from an EMBL/GenBank/DDBJ whole genome shotgun (WGS) entry which is preliminary data.</text>
</comment>
<evidence type="ECO:0000259" key="3">
    <source>
        <dbReference type="Pfam" id="PF03061"/>
    </source>
</evidence>
<dbReference type="InParanoid" id="A0A7J7CC40"/>
<dbReference type="Proteomes" id="UP000593562">
    <property type="component" value="Unassembled WGS sequence"/>
</dbReference>
<reference evidence="4 5" key="1">
    <citation type="journal article" date="2020" name="Nat. Commun.">
        <title>Genome of Tripterygium wilfordii and identification of cytochrome P450 involved in triptolide biosynthesis.</title>
        <authorList>
            <person name="Tu L."/>
            <person name="Su P."/>
            <person name="Zhang Z."/>
            <person name="Gao L."/>
            <person name="Wang J."/>
            <person name="Hu T."/>
            <person name="Zhou J."/>
            <person name="Zhang Y."/>
            <person name="Zhao Y."/>
            <person name="Liu Y."/>
            <person name="Song Y."/>
            <person name="Tong Y."/>
            <person name="Lu Y."/>
            <person name="Yang J."/>
            <person name="Xu C."/>
            <person name="Jia M."/>
            <person name="Peters R.J."/>
            <person name="Huang L."/>
            <person name="Gao W."/>
        </authorList>
    </citation>
    <scope>NUCLEOTIDE SEQUENCE [LARGE SCALE GENOMIC DNA]</scope>
    <source>
        <strain evidence="5">cv. XIE 37</strain>
        <tissue evidence="4">Leaf</tissue>
    </source>
</reference>
<gene>
    <name evidence="4" type="ORF">HS088_TW18G00387</name>
</gene>
<name>A0A7J7CC40_TRIWF</name>
<evidence type="ECO:0000313" key="5">
    <source>
        <dbReference type="Proteomes" id="UP000593562"/>
    </source>
</evidence>
<dbReference type="FunCoup" id="A0A7J7CC40">
    <property type="interactions" value="39"/>
</dbReference>
<dbReference type="EMBL" id="JAAARO010000018">
    <property type="protein sequence ID" value="KAF5731703.1"/>
    <property type="molecule type" value="Genomic_DNA"/>
</dbReference>
<feature type="domain" description="Thioesterase" evidence="3">
    <location>
        <begin position="79"/>
        <end position="153"/>
    </location>
</feature>
<dbReference type="InterPro" id="IPR003736">
    <property type="entry name" value="PAAI_dom"/>
</dbReference>
<dbReference type="AlphaFoldDB" id="A0A7J7CC40"/>
<dbReference type="GO" id="GO:0047617">
    <property type="term" value="F:fatty acyl-CoA hydrolase activity"/>
    <property type="evidence" value="ECO:0007669"/>
    <property type="project" value="InterPro"/>
</dbReference>
<evidence type="ECO:0000256" key="1">
    <source>
        <dbReference type="ARBA" id="ARBA00008324"/>
    </source>
</evidence>
<dbReference type="InterPro" id="IPR029069">
    <property type="entry name" value="HotDog_dom_sf"/>
</dbReference>
<dbReference type="PANTHER" id="PTHR21660">
    <property type="entry name" value="THIOESTERASE SUPERFAMILY MEMBER-RELATED"/>
    <property type="match status" value="1"/>
</dbReference>
<dbReference type="SUPFAM" id="SSF54637">
    <property type="entry name" value="Thioesterase/thiol ester dehydrase-isomerase"/>
    <property type="match status" value="1"/>
</dbReference>
<proteinExistence type="inferred from homology"/>
<dbReference type="InterPro" id="IPR006683">
    <property type="entry name" value="Thioestr_dom"/>
</dbReference>
<dbReference type="OrthoDB" id="46529at2759"/>